<dbReference type="InterPro" id="IPR006121">
    <property type="entry name" value="HMA_dom"/>
</dbReference>
<dbReference type="PROSITE" id="PS50846">
    <property type="entry name" value="HMA_2"/>
    <property type="match status" value="1"/>
</dbReference>
<dbReference type="NCBIfam" id="TIGR01494">
    <property type="entry name" value="ATPase_P-type"/>
    <property type="match status" value="1"/>
</dbReference>
<dbReference type="InterPro" id="IPR023299">
    <property type="entry name" value="ATPase_P-typ_cyto_dom_N"/>
</dbReference>
<dbReference type="Proteomes" id="UP000006545">
    <property type="component" value="Chromosome"/>
</dbReference>
<evidence type="ECO:0000256" key="3">
    <source>
        <dbReference type="ARBA" id="ARBA00022692"/>
    </source>
</evidence>
<dbReference type="Gene3D" id="3.40.1110.10">
    <property type="entry name" value="Calcium-transporting ATPase, cytoplasmic domain N"/>
    <property type="match status" value="1"/>
</dbReference>
<evidence type="ECO:0000256" key="7">
    <source>
        <dbReference type="ARBA" id="ARBA00022967"/>
    </source>
</evidence>
<keyword evidence="4 10" id="KW-0479">Metal-binding</keyword>
<dbReference type="eggNOG" id="COG2217">
    <property type="taxonomic scope" value="Bacteria"/>
</dbReference>
<dbReference type="SUPFAM" id="SSF56784">
    <property type="entry name" value="HAD-like"/>
    <property type="match status" value="1"/>
</dbReference>
<dbReference type="EC" id="3.6.3.4" evidence="12"/>
<dbReference type="GO" id="GO:0005524">
    <property type="term" value="F:ATP binding"/>
    <property type="evidence" value="ECO:0007669"/>
    <property type="project" value="UniProtKB-UniRule"/>
</dbReference>
<comment type="similarity">
    <text evidence="2 10">Belongs to the cation transport ATPase (P-type) (TC 3.A.3) family. Type IB subfamily.</text>
</comment>
<dbReference type="PRINTS" id="PR00119">
    <property type="entry name" value="CATATPASE"/>
</dbReference>
<evidence type="ECO:0000256" key="8">
    <source>
        <dbReference type="ARBA" id="ARBA00022989"/>
    </source>
</evidence>
<keyword evidence="8 10" id="KW-1133">Transmembrane helix</keyword>
<evidence type="ECO:0000256" key="5">
    <source>
        <dbReference type="ARBA" id="ARBA00022741"/>
    </source>
</evidence>
<evidence type="ECO:0000256" key="6">
    <source>
        <dbReference type="ARBA" id="ARBA00022840"/>
    </source>
</evidence>
<dbReference type="InterPro" id="IPR018303">
    <property type="entry name" value="ATPase_P-typ_P_site"/>
</dbReference>
<dbReference type="PRINTS" id="PR00943">
    <property type="entry name" value="CUATPASE"/>
</dbReference>
<dbReference type="InterPro" id="IPR036163">
    <property type="entry name" value="HMA_dom_sf"/>
</dbReference>
<keyword evidence="6 10" id="KW-0067">ATP-binding</keyword>
<dbReference type="Pfam" id="PF00122">
    <property type="entry name" value="E1-E2_ATPase"/>
    <property type="match status" value="1"/>
</dbReference>
<dbReference type="GO" id="GO:0005886">
    <property type="term" value="C:plasma membrane"/>
    <property type="evidence" value="ECO:0007669"/>
    <property type="project" value="UniProtKB-SubCell"/>
</dbReference>
<dbReference type="SUPFAM" id="SSF81653">
    <property type="entry name" value="Calcium ATPase, transduction domain A"/>
    <property type="match status" value="1"/>
</dbReference>
<keyword evidence="13" id="KW-1185">Reference proteome</keyword>
<keyword evidence="3 10" id="KW-0812">Transmembrane</keyword>
<accession>F4KLZ4</accession>
<dbReference type="Pfam" id="PF00403">
    <property type="entry name" value="HMA"/>
    <property type="match status" value="1"/>
</dbReference>
<dbReference type="Gene3D" id="3.30.70.100">
    <property type="match status" value="1"/>
</dbReference>
<feature type="transmembrane region" description="Helical" evidence="10">
    <location>
        <begin position="368"/>
        <end position="393"/>
    </location>
</feature>
<evidence type="ECO:0000259" key="11">
    <source>
        <dbReference type="PROSITE" id="PS50846"/>
    </source>
</evidence>
<evidence type="ECO:0000313" key="12">
    <source>
        <dbReference type="EMBL" id="AEE12182.1"/>
    </source>
</evidence>
<feature type="transmembrane region" description="Helical" evidence="10">
    <location>
        <begin position="671"/>
        <end position="690"/>
    </location>
</feature>
<keyword evidence="9 10" id="KW-0472">Membrane</keyword>
<dbReference type="InterPro" id="IPR027256">
    <property type="entry name" value="P-typ_ATPase_IB"/>
</dbReference>
<dbReference type="NCBIfam" id="TIGR01525">
    <property type="entry name" value="ATPase-IB_hvy"/>
    <property type="match status" value="1"/>
</dbReference>
<dbReference type="InterPro" id="IPR023214">
    <property type="entry name" value="HAD_sf"/>
</dbReference>
<dbReference type="Pfam" id="PF00702">
    <property type="entry name" value="Hydrolase"/>
    <property type="match status" value="1"/>
</dbReference>
<dbReference type="InterPro" id="IPR036412">
    <property type="entry name" value="HAD-like_sf"/>
</dbReference>
<dbReference type="KEGG" id="pah:Poras_0228"/>
<keyword evidence="5 10" id="KW-0547">Nucleotide-binding</keyword>
<dbReference type="GO" id="GO:0055070">
    <property type="term" value="P:copper ion homeostasis"/>
    <property type="evidence" value="ECO:0007669"/>
    <property type="project" value="TreeGrafter"/>
</dbReference>
<proteinExistence type="inferred from homology"/>
<dbReference type="PANTHER" id="PTHR43520:SF8">
    <property type="entry name" value="P-TYPE CU(+) TRANSPORTER"/>
    <property type="match status" value="1"/>
</dbReference>
<comment type="subcellular location">
    <subcellularLocation>
        <location evidence="10">Cell membrane</location>
    </subcellularLocation>
    <subcellularLocation>
        <location evidence="1">Endomembrane system</location>
        <topology evidence="1">Multi-pass membrane protein</topology>
    </subcellularLocation>
</comment>
<feature type="transmembrane region" description="Helical" evidence="10">
    <location>
        <begin position="179"/>
        <end position="199"/>
    </location>
</feature>
<evidence type="ECO:0000256" key="4">
    <source>
        <dbReference type="ARBA" id="ARBA00022723"/>
    </source>
</evidence>
<dbReference type="Gene3D" id="3.40.50.1000">
    <property type="entry name" value="HAD superfamily/HAD-like"/>
    <property type="match status" value="1"/>
</dbReference>
<dbReference type="PANTHER" id="PTHR43520">
    <property type="entry name" value="ATP7, ISOFORM B"/>
    <property type="match status" value="1"/>
</dbReference>
<feature type="transmembrane region" description="Helical" evidence="10">
    <location>
        <begin position="93"/>
        <end position="115"/>
    </location>
</feature>
<dbReference type="InterPro" id="IPR001757">
    <property type="entry name" value="P_typ_ATPase"/>
</dbReference>
<feature type="transmembrane region" description="Helical" evidence="10">
    <location>
        <begin position="334"/>
        <end position="356"/>
    </location>
</feature>
<dbReference type="GO" id="GO:0005507">
    <property type="term" value="F:copper ion binding"/>
    <property type="evidence" value="ECO:0007669"/>
    <property type="project" value="TreeGrafter"/>
</dbReference>
<dbReference type="GO" id="GO:0012505">
    <property type="term" value="C:endomembrane system"/>
    <property type="evidence" value="ECO:0007669"/>
    <property type="project" value="UniProtKB-SubCell"/>
</dbReference>
<dbReference type="CDD" id="cd00371">
    <property type="entry name" value="HMA"/>
    <property type="match status" value="1"/>
</dbReference>
<dbReference type="PROSITE" id="PS00154">
    <property type="entry name" value="ATPASE_E1_E2"/>
    <property type="match status" value="1"/>
</dbReference>
<dbReference type="GO" id="GO:0016887">
    <property type="term" value="F:ATP hydrolysis activity"/>
    <property type="evidence" value="ECO:0007669"/>
    <property type="project" value="InterPro"/>
</dbReference>
<evidence type="ECO:0000313" key="13">
    <source>
        <dbReference type="Proteomes" id="UP000006545"/>
    </source>
</evidence>
<dbReference type="Gene3D" id="2.70.150.10">
    <property type="entry name" value="Calcium-transporting ATPase, cytoplasmic transduction domain A"/>
    <property type="match status" value="1"/>
</dbReference>
<evidence type="ECO:0000256" key="1">
    <source>
        <dbReference type="ARBA" id="ARBA00004127"/>
    </source>
</evidence>
<dbReference type="OrthoDB" id="9770315at2"/>
<dbReference type="RefSeq" id="WP_013759863.1">
    <property type="nucleotide sequence ID" value="NC_015501.1"/>
</dbReference>
<dbReference type="AlphaFoldDB" id="F4KLZ4"/>
<dbReference type="SUPFAM" id="SSF55008">
    <property type="entry name" value="HMA, heavy metal-associated domain"/>
    <property type="match status" value="1"/>
</dbReference>
<name>F4KLZ4_PORAD</name>
<keyword evidence="12" id="KW-0378">Hydrolase</keyword>
<feature type="transmembrane region" description="Helical" evidence="10">
    <location>
        <begin position="121"/>
        <end position="143"/>
    </location>
</feature>
<dbReference type="STRING" id="879243.Poras_0228"/>
<organism evidence="12 13">
    <name type="scientific">Porphyromonas asaccharolytica (strain ATCC 25260 / DSM 20707 / BCRC 10618 / CCUG 7834 / JCM 6326 / LMG 13178 / VPI 4198 / B440)</name>
    <name type="common">Bacteroides asaccharolyticus</name>
    <dbReference type="NCBI Taxonomy" id="879243"/>
    <lineage>
        <taxon>Bacteria</taxon>
        <taxon>Pseudomonadati</taxon>
        <taxon>Bacteroidota</taxon>
        <taxon>Bacteroidia</taxon>
        <taxon>Bacteroidales</taxon>
        <taxon>Porphyromonadaceae</taxon>
        <taxon>Porphyromonas</taxon>
    </lineage>
</organism>
<dbReference type="SUPFAM" id="SSF81665">
    <property type="entry name" value="Calcium ATPase, transmembrane domain M"/>
    <property type="match status" value="1"/>
</dbReference>
<feature type="transmembrane region" description="Helical" evidence="10">
    <location>
        <begin position="155"/>
        <end position="173"/>
    </location>
</feature>
<reference evidence="13" key="1">
    <citation type="submission" date="2011-04" db="EMBL/GenBank/DDBJ databases">
        <title>The complete genome of Porphyromonas asaccharolytica DSM 20707.</title>
        <authorList>
            <person name="Lucas S."/>
            <person name="Han J."/>
            <person name="Lapidus A."/>
            <person name="Bruce D."/>
            <person name="Goodwin L."/>
            <person name="Pitluck S."/>
            <person name="Peters L."/>
            <person name="Kyrpides N."/>
            <person name="Mavromatis K."/>
            <person name="Ivanova N."/>
            <person name="Ovchinnikova G."/>
            <person name="Pagani I."/>
            <person name="Lu M."/>
            <person name="Detter J.C."/>
            <person name="Tapia R."/>
            <person name="Han C."/>
            <person name="Land M."/>
            <person name="Hauser L."/>
            <person name="Markowitz V."/>
            <person name="Cheng J.-F."/>
            <person name="Hugenholtz P."/>
            <person name="Woyke T."/>
            <person name="Wu D."/>
            <person name="Gronow S."/>
            <person name="Wellnitz S."/>
            <person name="Brambilla E."/>
            <person name="Klenk H.-P."/>
            <person name="Eisen J.A."/>
        </authorList>
    </citation>
    <scope>NUCLEOTIDE SEQUENCE [LARGE SCALE GENOMIC DNA]</scope>
    <source>
        <strain evidence="13">ATCC 25260 / DSM 20707 / VPI 4198</strain>
    </source>
</reference>
<dbReference type="InterPro" id="IPR059000">
    <property type="entry name" value="ATPase_P-type_domA"/>
</dbReference>
<keyword evidence="10" id="KW-1003">Cell membrane</keyword>
<dbReference type="EMBL" id="CP002689">
    <property type="protein sequence ID" value="AEE12182.1"/>
    <property type="molecule type" value="Genomic_DNA"/>
</dbReference>
<evidence type="ECO:0000256" key="2">
    <source>
        <dbReference type="ARBA" id="ARBA00006024"/>
    </source>
</evidence>
<dbReference type="InterPro" id="IPR023298">
    <property type="entry name" value="ATPase_P-typ_TM_dom_sf"/>
</dbReference>
<protein>
    <submittedName>
        <fullName evidence="12">Heavy metal translocating P-type ATPase</fullName>
        <ecNumber evidence="12">3.6.3.4</ecNumber>
    </submittedName>
</protein>
<feature type="domain" description="HMA" evidence="11">
    <location>
        <begin position="4"/>
        <end position="70"/>
    </location>
</feature>
<gene>
    <name evidence="12" type="ordered locus">Poras_0228</name>
</gene>
<sequence length="729" mass="77905">MKQTTEYLPIVGMHCAACAAAVTNKLQGVTGVLEATAQIDTHSLYIVYDAEEITREQIAEQVASLGFSLILTTDETEAMSQALEQERRSARQLAWRTAIGAALTIGMMIWMYLLGGVGERWVAPLVALVAYLYVSGPFHWRALKQLRRGVMGMDTLVSLSTTCSVIGLLLAYGAEGHHLHLYLDALVMIPAFVLIGKWLEQRATASTASALRALLDLTPREASLVVGEETRRVPLQLVQPGMTVRVRPGEAIPVDGVITSQSVTHINEQTITGEAEVVERGEGDKVFAGTICLSTAIEVRAESVGADTALGHIVATVRKTLADKPPLRLLADRIAQYFVPAILFLGALTFALWYWVVEPGALDLAARYAISVLVIACPCALGLATPTALTVAVGESARRNILFAEATALETLPRVDAFLMDKTGTLTLGSPSVTELQWFIPEEERAAMLSLIVSAEQHSLHPLAQAIVAYGEAQGATTSELTVTEQPGQGLLVTTPDGELRIGRASWIAEGGATSIPPCDLTGSLVYVALGARLIAIIALSDTLTPHAAETIAQLKAQGKKLLMLTGDRKPEAQRIAQQIGIDTLHAELMPQDKETILTSLQDQGLIVAMVGDGVNDGQALARADVSIALAGGSDLATSMAQLVISKPDLSLLVEATEIARQTVRTIRFNFLWALLYNVIAIPIAAGLFTRWGLTITPAIAAAAMALSSICVVVNSLLLQRRIAHHRSK</sequence>
<dbReference type="InterPro" id="IPR008250">
    <property type="entry name" value="ATPase_P-typ_transduc_dom_A_sf"/>
</dbReference>
<dbReference type="NCBIfam" id="TIGR01511">
    <property type="entry name" value="ATPase-IB1_Cu"/>
    <property type="match status" value="1"/>
</dbReference>
<evidence type="ECO:0000256" key="10">
    <source>
        <dbReference type="RuleBase" id="RU362081"/>
    </source>
</evidence>
<dbReference type="HOGENOM" id="CLU_001771_11_2_10"/>
<evidence type="ECO:0000256" key="9">
    <source>
        <dbReference type="ARBA" id="ARBA00023136"/>
    </source>
</evidence>
<keyword evidence="7" id="KW-1278">Translocase</keyword>
<feature type="transmembrane region" description="Helical" evidence="10">
    <location>
        <begin position="696"/>
        <end position="719"/>
    </location>
</feature>
<dbReference type="GO" id="GO:0043682">
    <property type="term" value="F:P-type divalent copper transporter activity"/>
    <property type="evidence" value="ECO:0007669"/>
    <property type="project" value="TreeGrafter"/>
</dbReference>